<evidence type="ECO:0000313" key="1">
    <source>
        <dbReference type="EnsemblMetazoa" id="GBRI040354-PA"/>
    </source>
</evidence>
<dbReference type="EnsemblMetazoa" id="GBRI040354-RA">
    <property type="protein sequence ID" value="GBRI040354-PA"/>
    <property type="gene ID" value="GBRI040354"/>
</dbReference>
<reference evidence="2" key="1">
    <citation type="submission" date="2014-03" db="EMBL/GenBank/DDBJ databases">
        <authorList>
            <person name="Aksoy S."/>
            <person name="Warren W."/>
            <person name="Wilson R.K."/>
        </authorList>
    </citation>
    <scope>NUCLEOTIDE SEQUENCE [LARGE SCALE GENOMIC DNA]</scope>
    <source>
        <strain evidence="2">IAEA</strain>
    </source>
</reference>
<sequence length="262" mass="30830">MNSLSSYNTEINEEVVKTISQRWELTQEDLKRQFTEAELKMLCLKHKTRVDMWKCNPVNDMKEKLKRDGRFKRRSVKYRLHLIAKGVNKYKHKIMYDPNILQNMRNEFWRDRLKNSILSLEMWVAEEKQTQQNKEPEYTVEEYLELLHREESEVVSLSQHLGVEVELGGFEHFANELSGSSNRKAQQKHQINIQNTSELNSEHVRREIADALDVNTDSLSLNTQEALDSELFSAPTNYADFNDRVPLTSTQSMELAHNPIIF</sequence>
<reference evidence="1" key="2">
    <citation type="submission" date="2020-05" db="UniProtKB">
        <authorList>
            <consortium name="EnsemblMetazoa"/>
        </authorList>
    </citation>
    <scope>IDENTIFICATION</scope>
    <source>
        <strain evidence="1">IAEA</strain>
    </source>
</reference>
<keyword evidence="2" id="KW-1185">Reference proteome</keyword>
<protein>
    <submittedName>
        <fullName evidence="1">Uncharacterized protein</fullName>
    </submittedName>
</protein>
<dbReference type="VEuPathDB" id="VectorBase:GBRI040354"/>
<dbReference type="AlphaFoldDB" id="A0A1A9X142"/>
<evidence type="ECO:0000313" key="2">
    <source>
        <dbReference type="Proteomes" id="UP000091820"/>
    </source>
</evidence>
<accession>A0A1A9X142</accession>
<name>A0A1A9X142_9MUSC</name>
<proteinExistence type="predicted"/>
<dbReference type="Proteomes" id="UP000091820">
    <property type="component" value="Unassembled WGS sequence"/>
</dbReference>
<organism evidence="1 2">
    <name type="scientific">Glossina brevipalpis</name>
    <dbReference type="NCBI Taxonomy" id="37001"/>
    <lineage>
        <taxon>Eukaryota</taxon>
        <taxon>Metazoa</taxon>
        <taxon>Ecdysozoa</taxon>
        <taxon>Arthropoda</taxon>
        <taxon>Hexapoda</taxon>
        <taxon>Insecta</taxon>
        <taxon>Pterygota</taxon>
        <taxon>Neoptera</taxon>
        <taxon>Endopterygota</taxon>
        <taxon>Diptera</taxon>
        <taxon>Brachycera</taxon>
        <taxon>Muscomorpha</taxon>
        <taxon>Hippoboscoidea</taxon>
        <taxon>Glossinidae</taxon>
        <taxon>Glossina</taxon>
    </lineage>
</organism>
<dbReference type="STRING" id="37001.A0A1A9X142"/>